<evidence type="ECO:0000313" key="1">
    <source>
        <dbReference type="EMBL" id="KAA6357422.1"/>
    </source>
</evidence>
<evidence type="ECO:0000313" key="2">
    <source>
        <dbReference type="Proteomes" id="UP000324800"/>
    </source>
</evidence>
<dbReference type="EMBL" id="SNRW01031446">
    <property type="protein sequence ID" value="KAA6357422.1"/>
    <property type="molecule type" value="Genomic_DNA"/>
</dbReference>
<accession>A0A5J4THR9</accession>
<name>A0A5J4THR9_9EUKA</name>
<protein>
    <submittedName>
        <fullName evidence="1">Uncharacterized protein</fullName>
    </submittedName>
</protein>
<proteinExistence type="predicted"/>
<comment type="caution">
    <text evidence="1">The sequence shown here is derived from an EMBL/GenBank/DDBJ whole genome shotgun (WGS) entry which is preliminary data.</text>
</comment>
<organism evidence="1 2">
    <name type="scientific">Streblomastix strix</name>
    <dbReference type="NCBI Taxonomy" id="222440"/>
    <lineage>
        <taxon>Eukaryota</taxon>
        <taxon>Metamonada</taxon>
        <taxon>Preaxostyla</taxon>
        <taxon>Oxymonadida</taxon>
        <taxon>Streblomastigidae</taxon>
        <taxon>Streblomastix</taxon>
    </lineage>
</organism>
<dbReference type="AlphaFoldDB" id="A0A5J4THR9"/>
<reference evidence="1 2" key="1">
    <citation type="submission" date="2019-03" db="EMBL/GenBank/DDBJ databases">
        <title>Single cell metagenomics reveals metabolic interactions within the superorganism composed of flagellate Streblomastix strix and complex community of Bacteroidetes bacteria on its surface.</title>
        <authorList>
            <person name="Treitli S.C."/>
            <person name="Kolisko M."/>
            <person name="Husnik F."/>
            <person name="Keeling P."/>
            <person name="Hampl V."/>
        </authorList>
    </citation>
    <scope>NUCLEOTIDE SEQUENCE [LARGE SCALE GENOMIC DNA]</scope>
    <source>
        <strain evidence="1">ST1C</strain>
    </source>
</reference>
<gene>
    <name evidence="1" type="ORF">EZS28_047051</name>
</gene>
<sequence>MVLELKWTRRLLQTNSQKQALYTQQIMLVCTKHCWFAAQSVYWLYCQTSLKVDYYSTFPSKTLASPLHFEIAKWAAGTGRSVELPIPMGRPQHAPLNKIQQDHQLEFLERVLQHGSLYMRKQYVAVP</sequence>
<dbReference type="Proteomes" id="UP000324800">
    <property type="component" value="Unassembled WGS sequence"/>
</dbReference>